<organism evidence="1">
    <name type="scientific">uncultured Caudovirales phage</name>
    <dbReference type="NCBI Taxonomy" id="2100421"/>
    <lineage>
        <taxon>Viruses</taxon>
        <taxon>Duplodnaviria</taxon>
        <taxon>Heunggongvirae</taxon>
        <taxon>Uroviricota</taxon>
        <taxon>Caudoviricetes</taxon>
        <taxon>Peduoviridae</taxon>
        <taxon>Maltschvirus</taxon>
        <taxon>Maltschvirus maltsch</taxon>
    </lineage>
</organism>
<dbReference type="EMBL" id="LR796367">
    <property type="protein sequence ID" value="CAB4139859.1"/>
    <property type="molecule type" value="Genomic_DNA"/>
</dbReference>
<sequence length="515" mass="54687">MFFPVKKNSGKSQTAVTRSIPAPVGGLNARDSIADMDEKDAIILENVFPEENFVSIRNGHSSHATGMTNQVESLMVWNGPTSSKMFAANGANIFEVSSSGAVGAAAVSGLTNARWHHINFSTSGGNFIVCVNGADSPRNYNGSAWATTPAITGVTAADLNYVTSHKERLWFVEKESMSAWYLGTQAIGGAATEFPLGSVFRQGGYIVAIGSISADSGIGPDDYLVFLSSEGEFVVYAGTDPASAATWSLVGRYRAGQPIGIRPLESLGGDLLVITRDGVISVAKMMQKDPAQSQYAAVTNKISDLINTDAKAYSTNFGWDLQVYPKGKWLLLNVPVSAGARQIQYVMNINTGAWCNFTGLNANCWAVFGGEIYFGGNDGVVYKADTGTNDNDDPIVGKIKGAFQYFGSRGRQKQFTMIRAILLSTGVPSFLIGIDVDYGDRPPTGVLVPPTASGTSWGSAVWGSATWGGTANIIKYWATVTGLGMCAAPRLQITIKGQTCKLNSFDFIMKPGGPI</sequence>
<accession>A0A6J5M7T2</accession>
<name>A0A6J5M7T2_9CAUD</name>
<proteinExistence type="predicted"/>
<reference evidence="1" key="1">
    <citation type="submission" date="2020-04" db="EMBL/GenBank/DDBJ databases">
        <authorList>
            <person name="Chiriac C."/>
            <person name="Salcher M."/>
            <person name="Ghai R."/>
            <person name="Kavagutti S V."/>
        </authorList>
    </citation>
    <scope>NUCLEOTIDE SEQUENCE</scope>
</reference>
<gene>
    <name evidence="1" type="ORF">UFOVP353_60</name>
</gene>
<dbReference type="SUPFAM" id="SSF50993">
    <property type="entry name" value="Peptidase/esterase 'gauge' domain"/>
    <property type="match status" value="1"/>
</dbReference>
<protein>
    <submittedName>
        <fullName evidence="1">Uncharacterized protein</fullName>
    </submittedName>
</protein>
<evidence type="ECO:0000313" key="1">
    <source>
        <dbReference type="EMBL" id="CAB4139859.1"/>
    </source>
</evidence>